<organism evidence="1 2">
    <name type="scientific">Heyndrickxia vini</name>
    <dbReference type="NCBI Taxonomy" id="1476025"/>
    <lineage>
        <taxon>Bacteria</taxon>
        <taxon>Bacillati</taxon>
        <taxon>Bacillota</taxon>
        <taxon>Bacilli</taxon>
        <taxon>Bacillales</taxon>
        <taxon>Bacillaceae</taxon>
        <taxon>Heyndrickxia</taxon>
    </lineage>
</organism>
<evidence type="ECO:0000313" key="1">
    <source>
        <dbReference type="EMBL" id="QQZ09984.1"/>
    </source>
</evidence>
<protein>
    <recommendedName>
        <fullName evidence="3">Lipoprotein</fullName>
    </recommendedName>
</protein>
<proteinExistence type="predicted"/>
<evidence type="ECO:0008006" key="3">
    <source>
        <dbReference type="Google" id="ProtNLM"/>
    </source>
</evidence>
<sequence length="159" mass="18018">MLKWFGLLLLVINVVGCSNHSNNSNNNGMTGNKPPKTKIEVGNKSYETILGTYCWNHEGKGECVDTAGPVELLKDQTPISVHPGEKITFKMNYEPKPNEIHVEQMTENNSIEIPVTDNSFYAPNEKGIYYYSYGVWWMDEKEENVSNGDAFYAFVIKVE</sequence>
<name>A0ABX7E2N6_9BACI</name>
<keyword evidence="2" id="KW-1185">Reference proteome</keyword>
<accession>A0ABX7E2N6</accession>
<evidence type="ECO:0000313" key="2">
    <source>
        <dbReference type="Proteomes" id="UP000595691"/>
    </source>
</evidence>
<gene>
    <name evidence="1" type="ORF">I5776_03160</name>
</gene>
<dbReference type="RefSeq" id="WP_202778933.1">
    <property type="nucleotide sequence ID" value="NZ_CP065425.1"/>
</dbReference>
<dbReference type="EMBL" id="CP065425">
    <property type="protein sequence ID" value="QQZ09984.1"/>
    <property type="molecule type" value="Genomic_DNA"/>
</dbReference>
<reference evidence="1 2" key="1">
    <citation type="submission" date="2020-11" db="EMBL/GenBank/DDBJ databases">
        <title>Taxonomic evaluation of the Bacillus sporothermodurans group of bacteria based on whole genome sequences.</title>
        <authorList>
            <person name="Fiedler G."/>
            <person name="Herbstmann A.-D."/>
            <person name="Doll E."/>
            <person name="Wenning M."/>
            <person name="Brinks E."/>
            <person name="Kabisch J."/>
            <person name="Breitenwieser F."/>
            <person name="Lappann M."/>
            <person name="Boehnlein C."/>
            <person name="Franz C."/>
        </authorList>
    </citation>
    <scope>NUCLEOTIDE SEQUENCE [LARGE SCALE GENOMIC DNA]</scope>
    <source>
        <strain evidence="1 2">JCM 19841</strain>
    </source>
</reference>
<dbReference type="Proteomes" id="UP000595691">
    <property type="component" value="Chromosome"/>
</dbReference>